<dbReference type="InterPro" id="IPR003738">
    <property type="entry name" value="SRAP"/>
</dbReference>
<dbReference type="InterPro" id="IPR036590">
    <property type="entry name" value="SRAP-like"/>
</dbReference>
<keyword evidence="2 8" id="KW-0645">Protease</keyword>
<dbReference type="RefSeq" id="WP_214610016.1">
    <property type="nucleotide sequence ID" value="NZ_JACATN010000001.1"/>
</dbReference>
<evidence type="ECO:0000313" key="10">
    <source>
        <dbReference type="Proteomes" id="UP000740413"/>
    </source>
</evidence>
<evidence type="ECO:0000256" key="5">
    <source>
        <dbReference type="ARBA" id="ARBA00023124"/>
    </source>
</evidence>
<organism evidence="9 10">
    <name type="scientific">Zobellia barbeyronii</name>
    <dbReference type="NCBI Taxonomy" id="2748009"/>
    <lineage>
        <taxon>Bacteria</taxon>
        <taxon>Pseudomonadati</taxon>
        <taxon>Bacteroidota</taxon>
        <taxon>Flavobacteriia</taxon>
        <taxon>Flavobacteriales</taxon>
        <taxon>Flavobacteriaceae</taxon>
        <taxon>Zobellia</taxon>
    </lineage>
</organism>
<proteinExistence type="inferred from homology"/>
<evidence type="ECO:0000256" key="4">
    <source>
        <dbReference type="ARBA" id="ARBA00022801"/>
    </source>
</evidence>
<gene>
    <name evidence="9" type="ORF">HW347_00515</name>
</gene>
<dbReference type="PANTHER" id="PTHR13604">
    <property type="entry name" value="DC12-RELATED"/>
    <property type="match status" value="1"/>
</dbReference>
<evidence type="ECO:0000313" key="9">
    <source>
        <dbReference type="EMBL" id="MBT2159722.1"/>
    </source>
</evidence>
<dbReference type="EMBL" id="JACATN010000001">
    <property type="protein sequence ID" value="MBT2159722.1"/>
    <property type="molecule type" value="Genomic_DNA"/>
</dbReference>
<dbReference type="SUPFAM" id="SSF143081">
    <property type="entry name" value="BB1717-like"/>
    <property type="match status" value="1"/>
</dbReference>
<name>A0ABS5W8J4_9FLAO</name>
<evidence type="ECO:0000256" key="6">
    <source>
        <dbReference type="ARBA" id="ARBA00023125"/>
    </source>
</evidence>
<keyword evidence="5" id="KW-0190">Covalent protein-DNA linkage</keyword>
<dbReference type="EC" id="3.4.-.-" evidence="8"/>
<dbReference type="Gene3D" id="3.90.1680.10">
    <property type="entry name" value="SOS response associated peptidase-like"/>
    <property type="match status" value="1"/>
</dbReference>
<comment type="caution">
    <text evidence="9">The sequence shown here is derived from an EMBL/GenBank/DDBJ whole genome shotgun (WGS) entry which is preliminary data.</text>
</comment>
<comment type="similarity">
    <text evidence="1 8">Belongs to the SOS response-associated peptidase family.</text>
</comment>
<keyword evidence="7" id="KW-0456">Lyase</keyword>
<protein>
    <recommendedName>
        <fullName evidence="8">Abasic site processing protein</fullName>
        <ecNumber evidence="8">3.4.-.-</ecNumber>
    </recommendedName>
</protein>
<evidence type="ECO:0000256" key="3">
    <source>
        <dbReference type="ARBA" id="ARBA00022763"/>
    </source>
</evidence>
<reference evidence="9 10" key="1">
    <citation type="submission" date="2020-06" db="EMBL/GenBank/DDBJ databases">
        <authorList>
            <person name="Isaeva M.P."/>
            <person name="Chernysheva N.Y."/>
        </authorList>
    </citation>
    <scope>NUCLEOTIDE SEQUENCE [LARGE SCALE GENOMIC DNA]</scope>
    <source>
        <strain evidence="9 10">KMM 6746</strain>
    </source>
</reference>
<evidence type="ECO:0000256" key="2">
    <source>
        <dbReference type="ARBA" id="ARBA00022670"/>
    </source>
</evidence>
<keyword evidence="3" id="KW-0227">DNA damage</keyword>
<accession>A0ABS5W8J4</accession>
<keyword evidence="4 8" id="KW-0378">Hydrolase</keyword>
<reference evidence="10" key="2">
    <citation type="submission" date="2023-07" db="EMBL/GenBank/DDBJ databases">
        <title>Zobellia barbeyronii sp. nov., a new marine flavobacterium, isolated from green and red algae.</title>
        <authorList>
            <person name="Nedashkovskaya O.I."/>
            <person name="Otstavnykh N."/>
            <person name="Zhukova N."/>
            <person name="Guzev K."/>
            <person name="Chausova V."/>
            <person name="Tekutyeva L."/>
            <person name="Mikhailov V."/>
            <person name="Isaeva M."/>
        </authorList>
    </citation>
    <scope>NUCLEOTIDE SEQUENCE [LARGE SCALE GENOMIC DNA]</scope>
    <source>
        <strain evidence="10">KMM 6746</strain>
    </source>
</reference>
<dbReference type="PANTHER" id="PTHR13604:SF0">
    <property type="entry name" value="ABASIC SITE PROCESSING PROTEIN HMCES"/>
    <property type="match status" value="1"/>
</dbReference>
<dbReference type="Proteomes" id="UP000740413">
    <property type="component" value="Unassembled WGS sequence"/>
</dbReference>
<keyword evidence="6" id="KW-0238">DNA-binding</keyword>
<evidence type="ECO:0000256" key="8">
    <source>
        <dbReference type="RuleBase" id="RU364100"/>
    </source>
</evidence>
<dbReference type="Pfam" id="PF02586">
    <property type="entry name" value="SRAP"/>
    <property type="match status" value="1"/>
</dbReference>
<sequence length="246" mass="27862">MFNKLSIKADRQQIEETYGALFQFPDIYRPRNIINGLEESTVPIITSKQQNTISTSIWGILPKKFQGDWANFQKHVNTLTIPLASLQTKPWYAHTDDTDRCLLLVTGFFTTFISEGELLFFHMTQKSGEPFSLAGIYNELEDGFITSSLITDKANRTITEVHNIGDQMPIMVPGYQQKDWLDHKISVRDIDTAGATHNLIAEPVSEDFFENVPTDASENLSGLDREDFLPTTLHDLLYSNSINLAN</sequence>
<evidence type="ECO:0000256" key="7">
    <source>
        <dbReference type="ARBA" id="ARBA00023239"/>
    </source>
</evidence>
<evidence type="ECO:0000256" key="1">
    <source>
        <dbReference type="ARBA" id="ARBA00008136"/>
    </source>
</evidence>
<keyword evidence="10" id="KW-1185">Reference proteome</keyword>